<feature type="transmembrane region" description="Helical" evidence="6">
    <location>
        <begin position="47"/>
        <end position="68"/>
    </location>
</feature>
<dbReference type="Gene3D" id="1.20.120.1760">
    <property type="match status" value="1"/>
</dbReference>
<keyword evidence="6" id="KW-1133">Transmembrane helix</keyword>
<comment type="subcellular location">
    <subcellularLocation>
        <location evidence="1">Membrane</location>
    </subcellularLocation>
</comment>
<dbReference type="Pfam" id="PF01066">
    <property type="entry name" value="CDP-OH_P_transf"/>
    <property type="match status" value="1"/>
</dbReference>
<proteinExistence type="inferred from homology"/>
<evidence type="ECO:0000313" key="7">
    <source>
        <dbReference type="EMBL" id="KAK2167669.1"/>
    </source>
</evidence>
<dbReference type="PANTHER" id="PTHR10414:SF71">
    <property type="entry name" value="FI05338P"/>
    <property type="match status" value="1"/>
</dbReference>
<evidence type="ECO:0000256" key="4">
    <source>
        <dbReference type="ARBA" id="ARBA00023136"/>
    </source>
</evidence>
<feature type="transmembrane region" description="Helical" evidence="6">
    <location>
        <begin position="256"/>
        <end position="278"/>
    </location>
</feature>
<comment type="caution">
    <text evidence="7">The sequence shown here is derived from an EMBL/GenBank/DDBJ whole genome shotgun (WGS) entry which is preliminary data.</text>
</comment>
<dbReference type="EMBL" id="JAODUP010000025">
    <property type="protein sequence ID" value="KAK2167669.1"/>
    <property type="molecule type" value="Genomic_DNA"/>
</dbReference>
<evidence type="ECO:0000256" key="2">
    <source>
        <dbReference type="ARBA" id="ARBA00010441"/>
    </source>
</evidence>
<dbReference type="InterPro" id="IPR014472">
    <property type="entry name" value="CHOPT"/>
</dbReference>
<dbReference type="InterPro" id="IPR048254">
    <property type="entry name" value="CDP_ALCOHOL_P_TRANSF_CS"/>
</dbReference>
<keyword evidence="3 5" id="KW-0808">Transferase</keyword>
<name>A0AAD9KAG5_9ANNE</name>
<dbReference type="InterPro" id="IPR000462">
    <property type="entry name" value="CDP-OH_P_trans"/>
</dbReference>
<accession>A0AAD9KAG5</accession>
<keyword evidence="8" id="KW-1185">Reference proteome</keyword>
<evidence type="ECO:0008006" key="9">
    <source>
        <dbReference type="Google" id="ProtNLM"/>
    </source>
</evidence>
<feature type="transmembrane region" description="Helical" evidence="6">
    <location>
        <begin position="314"/>
        <end position="332"/>
    </location>
</feature>
<feature type="transmembrane region" description="Helical" evidence="6">
    <location>
        <begin position="338"/>
        <end position="359"/>
    </location>
</feature>
<feature type="transmembrane region" description="Helical" evidence="6">
    <location>
        <begin position="217"/>
        <end position="236"/>
    </location>
</feature>
<dbReference type="PANTHER" id="PTHR10414">
    <property type="entry name" value="ETHANOLAMINEPHOSPHOTRANSFERASE"/>
    <property type="match status" value="1"/>
</dbReference>
<dbReference type="PROSITE" id="PS00379">
    <property type="entry name" value="CDP_ALCOHOL_P_TRANSF"/>
    <property type="match status" value="1"/>
</dbReference>
<dbReference type="AlphaFoldDB" id="A0AAD9KAG5"/>
<dbReference type="GO" id="GO:0005794">
    <property type="term" value="C:Golgi apparatus"/>
    <property type="evidence" value="ECO:0007669"/>
    <property type="project" value="TreeGrafter"/>
</dbReference>
<feature type="transmembrane region" description="Helical" evidence="6">
    <location>
        <begin position="148"/>
        <end position="164"/>
    </location>
</feature>
<keyword evidence="4 6" id="KW-0472">Membrane</keyword>
<evidence type="ECO:0000256" key="1">
    <source>
        <dbReference type="ARBA" id="ARBA00004370"/>
    </source>
</evidence>
<reference evidence="7" key="1">
    <citation type="journal article" date="2023" name="Mol. Biol. Evol.">
        <title>Third-Generation Sequencing Reveals the Adaptive Role of the Epigenome in Three Deep-Sea Polychaetes.</title>
        <authorList>
            <person name="Perez M."/>
            <person name="Aroh O."/>
            <person name="Sun Y."/>
            <person name="Lan Y."/>
            <person name="Juniper S.K."/>
            <person name="Young C.R."/>
            <person name="Angers B."/>
            <person name="Qian P.Y."/>
        </authorList>
    </citation>
    <scope>NUCLEOTIDE SEQUENCE</scope>
    <source>
        <strain evidence="7">P08H-3</strain>
    </source>
</reference>
<feature type="transmembrane region" description="Helical" evidence="6">
    <location>
        <begin position="284"/>
        <end position="302"/>
    </location>
</feature>
<dbReference type="GO" id="GO:0004307">
    <property type="term" value="F:ethanolaminephosphotransferase activity"/>
    <property type="evidence" value="ECO:0007669"/>
    <property type="project" value="TreeGrafter"/>
</dbReference>
<evidence type="ECO:0000256" key="3">
    <source>
        <dbReference type="ARBA" id="ARBA00022679"/>
    </source>
</evidence>
<organism evidence="7 8">
    <name type="scientific">Paralvinella palmiformis</name>
    <dbReference type="NCBI Taxonomy" id="53620"/>
    <lineage>
        <taxon>Eukaryota</taxon>
        <taxon>Metazoa</taxon>
        <taxon>Spiralia</taxon>
        <taxon>Lophotrochozoa</taxon>
        <taxon>Annelida</taxon>
        <taxon>Polychaeta</taxon>
        <taxon>Sedentaria</taxon>
        <taxon>Canalipalpata</taxon>
        <taxon>Terebellida</taxon>
        <taxon>Terebelliformia</taxon>
        <taxon>Alvinellidae</taxon>
        <taxon>Paralvinella</taxon>
    </lineage>
</organism>
<evidence type="ECO:0000256" key="6">
    <source>
        <dbReference type="SAM" id="Phobius"/>
    </source>
</evidence>
<gene>
    <name evidence="7" type="ORF">LSH36_25g01019</name>
</gene>
<sequence>MYTLLVKFYDEKFKDLFLKYNAVDTSPISRYITHPFWNWIVQFYPKWIAPNVLTLAGFLLYVLMWLVLTCYDNDFNAADQTNYSVPRWAWLLAAWYGTDGKQARRTKTSGPLGEMFDHGLDSWATHFMPVCLYSVFDRGEFGIPAERAFALIVCVWAAFIVTHWEKYNTGVLYLPWGYDISQISMVAVFLFTFIFGVHIYKITIPIIGLTPAELSEMGIHFLTWAFSVPVSLWNVYCSYRDKTGRNRSFYESIRPVIPFLLHLGLTYFWISTSSYDILRKHPRLFFFAVGTVFSNYACRLIVSGMSNTRCQTFNWLLMPLMAIVFGVCATNLGVTEYYLLWAFTIFATAAHIHYGICVVQQLAEHLNIYVFSVKKPAKTD</sequence>
<protein>
    <recommendedName>
        <fullName evidence="9">Ethanolaminephosphotransferase 1</fullName>
    </recommendedName>
</protein>
<feature type="transmembrane region" description="Helical" evidence="6">
    <location>
        <begin position="176"/>
        <end position="197"/>
    </location>
</feature>
<comment type="similarity">
    <text evidence="2 5">Belongs to the CDP-alcohol phosphatidyltransferase class-I family.</text>
</comment>
<dbReference type="GO" id="GO:0006646">
    <property type="term" value="P:phosphatidylethanolamine biosynthetic process"/>
    <property type="evidence" value="ECO:0007669"/>
    <property type="project" value="TreeGrafter"/>
</dbReference>
<dbReference type="GO" id="GO:0005789">
    <property type="term" value="C:endoplasmic reticulum membrane"/>
    <property type="evidence" value="ECO:0007669"/>
    <property type="project" value="TreeGrafter"/>
</dbReference>
<evidence type="ECO:0000313" key="8">
    <source>
        <dbReference type="Proteomes" id="UP001208570"/>
    </source>
</evidence>
<dbReference type="InterPro" id="IPR043130">
    <property type="entry name" value="CDP-OH_PTrfase_TM_dom"/>
</dbReference>
<keyword evidence="6" id="KW-0812">Transmembrane</keyword>
<dbReference type="PIRSF" id="PIRSF015665">
    <property type="entry name" value="CHOPT"/>
    <property type="match status" value="1"/>
</dbReference>
<dbReference type="Proteomes" id="UP001208570">
    <property type="component" value="Unassembled WGS sequence"/>
</dbReference>
<evidence type="ECO:0000256" key="5">
    <source>
        <dbReference type="RuleBase" id="RU003750"/>
    </source>
</evidence>